<dbReference type="GeneID" id="19114322"/>
<evidence type="ECO:0000256" key="3">
    <source>
        <dbReference type="ARBA" id="ARBA00022679"/>
    </source>
</evidence>
<evidence type="ECO:0000256" key="6">
    <source>
        <dbReference type="ARBA" id="ARBA00022840"/>
    </source>
</evidence>
<dbReference type="GO" id="GO:0005634">
    <property type="term" value="C:nucleus"/>
    <property type="evidence" value="ECO:0007669"/>
    <property type="project" value="EnsemblFungi"/>
</dbReference>
<evidence type="ECO:0000256" key="4">
    <source>
        <dbReference type="ARBA" id="ARBA00022741"/>
    </source>
</evidence>
<feature type="domain" description="Protein kinase" evidence="10">
    <location>
        <begin position="19"/>
        <end position="300"/>
    </location>
</feature>
<dbReference type="KEGG" id="bcom:BAUCODRAFT_436646"/>
<dbReference type="SUPFAM" id="SSF56112">
    <property type="entry name" value="Protein kinase-like (PK-like)"/>
    <property type="match status" value="1"/>
</dbReference>
<dbReference type="SMART" id="SM00220">
    <property type="entry name" value="S_TKc"/>
    <property type="match status" value="1"/>
</dbReference>
<dbReference type="Pfam" id="PF00069">
    <property type="entry name" value="Pkinase"/>
    <property type="match status" value="1"/>
</dbReference>
<feature type="binding site" evidence="9">
    <location>
        <position position="49"/>
    </location>
    <ligand>
        <name>ATP</name>
        <dbReference type="ChEBI" id="CHEBI:30616"/>
    </ligand>
</feature>
<evidence type="ECO:0000256" key="8">
    <source>
        <dbReference type="ARBA" id="ARBA00048679"/>
    </source>
</evidence>
<dbReference type="AlphaFoldDB" id="M2NCY9"/>
<keyword evidence="12" id="KW-1185">Reference proteome</keyword>
<dbReference type="EC" id="2.7.11.1" evidence="1"/>
<dbReference type="InterPro" id="IPR011009">
    <property type="entry name" value="Kinase-like_dom_sf"/>
</dbReference>
<keyword evidence="3" id="KW-0808">Transferase</keyword>
<dbReference type="GO" id="GO:0007095">
    <property type="term" value="P:mitotic G2 DNA damage checkpoint signaling"/>
    <property type="evidence" value="ECO:0007669"/>
    <property type="project" value="EnsemblFungi"/>
</dbReference>
<evidence type="ECO:0000256" key="7">
    <source>
        <dbReference type="ARBA" id="ARBA00047899"/>
    </source>
</evidence>
<dbReference type="GO" id="GO:0000785">
    <property type="term" value="C:chromatin"/>
    <property type="evidence" value="ECO:0007669"/>
    <property type="project" value="EnsemblFungi"/>
</dbReference>
<reference evidence="11 12" key="1">
    <citation type="journal article" date="2012" name="PLoS Pathog.">
        <title>Diverse lifestyles and strategies of plant pathogenesis encoded in the genomes of eighteen Dothideomycetes fungi.</title>
        <authorList>
            <person name="Ohm R.A."/>
            <person name="Feau N."/>
            <person name="Henrissat B."/>
            <person name="Schoch C.L."/>
            <person name="Horwitz B.A."/>
            <person name="Barry K.W."/>
            <person name="Condon B.J."/>
            <person name="Copeland A.C."/>
            <person name="Dhillon B."/>
            <person name="Glaser F."/>
            <person name="Hesse C.N."/>
            <person name="Kosti I."/>
            <person name="LaButti K."/>
            <person name="Lindquist E.A."/>
            <person name="Lucas S."/>
            <person name="Salamov A.A."/>
            <person name="Bradshaw R.E."/>
            <person name="Ciuffetti L."/>
            <person name="Hamelin R.C."/>
            <person name="Kema G.H.J."/>
            <person name="Lawrence C."/>
            <person name="Scott J.A."/>
            <person name="Spatafora J.W."/>
            <person name="Turgeon B.G."/>
            <person name="de Wit P.J.G.M."/>
            <person name="Zhong S."/>
            <person name="Goodwin S.B."/>
            <person name="Grigoriev I.V."/>
        </authorList>
    </citation>
    <scope>NUCLEOTIDE SEQUENCE [LARGE SCALE GENOMIC DNA]</scope>
    <source>
        <strain evidence="11 12">UAMH 10762</strain>
    </source>
</reference>
<evidence type="ECO:0000313" key="11">
    <source>
        <dbReference type="EMBL" id="EMC97059.1"/>
    </source>
</evidence>
<comment type="catalytic activity">
    <reaction evidence="8">
        <text>L-seryl-[protein] + ATP = O-phospho-L-seryl-[protein] + ADP + H(+)</text>
        <dbReference type="Rhea" id="RHEA:17989"/>
        <dbReference type="Rhea" id="RHEA-COMP:9863"/>
        <dbReference type="Rhea" id="RHEA-COMP:11604"/>
        <dbReference type="ChEBI" id="CHEBI:15378"/>
        <dbReference type="ChEBI" id="CHEBI:29999"/>
        <dbReference type="ChEBI" id="CHEBI:30616"/>
        <dbReference type="ChEBI" id="CHEBI:83421"/>
        <dbReference type="ChEBI" id="CHEBI:456216"/>
        <dbReference type="EC" id="2.7.11.1"/>
    </reaction>
</comment>
<dbReference type="OMA" id="ACIKKAC"/>
<dbReference type="GO" id="GO:0031297">
    <property type="term" value="P:replication fork processing"/>
    <property type="evidence" value="ECO:0007669"/>
    <property type="project" value="EnsemblFungi"/>
</dbReference>
<dbReference type="GO" id="GO:0004674">
    <property type="term" value="F:protein serine/threonine kinase activity"/>
    <property type="evidence" value="ECO:0007669"/>
    <property type="project" value="UniProtKB-KW"/>
</dbReference>
<name>M2NCY9_BAUPA</name>
<evidence type="ECO:0000256" key="5">
    <source>
        <dbReference type="ARBA" id="ARBA00022777"/>
    </source>
</evidence>
<dbReference type="PANTHER" id="PTHR43895:SF32">
    <property type="entry name" value="SERINE_THREONINE-PROTEIN KINASE CHK1"/>
    <property type="match status" value="1"/>
</dbReference>
<dbReference type="GO" id="GO:0051598">
    <property type="term" value="P:meiotic recombination checkpoint signaling"/>
    <property type="evidence" value="ECO:0007669"/>
    <property type="project" value="EnsemblFungi"/>
</dbReference>
<keyword evidence="5" id="KW-0418">Kinase</keyword>
<dbReference type="STRING" id="717646.M2NCY9"/>
<dbReference type="InterPro" id="IPR017441">
    <property type="entry name" value="Protein_kinase_ATP_BS"/>
</dbReference>
<dbReference type="RefSeq" id="XP_007675629.1">
    <property type="nucleotide sequence ID" value="XM_007677439.1"/>
</dbReference>
<dbReference type="GO" id="GO:0005737">
    <property type="term" value="C:cytoplasm"/>
    <property type="evidence" value="ECO:0007669"/>
    <property type="project" value="EnsemblFungi"/>
</dbReference>
<keyword evidence="4 9" id="KW-0547">Nucleotide-binding</keyword>
<dbReference type="PROSITE" id="PS00107">
    <property type="entry name" value="PROTEIN_KINASE_ATP"/>
    <property type="match status" value="1"/>
</dbReference>
<evidence type="ECO:0000259" key="10">
    <source>
        <dbReference type="PROSITE" id="PS50011"/>
    </source>
</evidence>
<sequence>MGGPPGSQAAPLPVNLPFRLVSKTIGSGAYASVRRACPLNRSSPVIAVKFINKDHAFRAGRLRPKQLHLELSLHHIVSGHHNIVRYFSHGEDPAWVWLCLELAEGGDLFDKIEADEGCSEDVAHLYFTQLVNAIGWCHSKGVAHRDIKPENMLLSSDGDLKLADFGLATQFAVPGRSERKKCAMVCGSPPYIAPEILAVGHKNAKRKLQGEDKEGYDPDRSDVWSIAVVLFVLLAGNTPWDMPDAKQSFEFYDYIKTNSRPKDELWQKVPTEALSLLRGMLKVEPAERFMLPEVRTHPWFTRKNPEVTADGKVANPINLATQMMESLRINFDAQIPASQQPRSSDTMDIDPKSTLDPGWTKFASTQPETPVADTPFDWEAPTRTNAISASQPTRTDHDRQSTMSQLTQAELLGLLTEDPSMSQFSQLPIGSMTATQQARRFNDIAPSHSLARFISHFTMPHLLPLLVSALHRLNIPVATPAAAALEGREHTVSLRIKTTDARQQLLQGTIVVERIQIGGLSSYTQAEVLEVRFLKAKGDPLGWRRLFKQVAVLCKDALPRPVRSVESQM</sequence>
<evidence type="ECO:0000256" key="1">
    <source>
        <dbReference type="ARBA" id="ARBA00012513"/>
    </source>
</evidence>
<dbReference type="GO" id="GO:0005524">
    <property type="term" value="F:ATP binding"/>
    <property type="evidence" value="ECO:0007669"/>
    <property type="project" value="UniProtKB-UniRule"/>
</dbReference>
<keyword evidence="2" id="KW-0723">Serine/threonine-protein kinase</keyword>
<organism evidence="11 12">
    <name type="scientific">Baudoinia panamericana (strain UAMH 10762)</name>
    <name type="common">Angels' share fungus</name>
    <name type="synonym">Baudoinia compniacensis (strain UAMH 10762)</name>
    <dbReference type="NCBI Taxonomy" id="717646"/>
    <lineage>
        <taxon>Eukaryota</taxon>
        <taxon>Fungi</taxon>
        <taxon>Dikarya</taxon>
        <taxon>Ascomycota</taxon>
        <taxon>Pezizomycotina</taxon>
        <taxon>Dothideomycetes</taxon>
        <taxon>Dothideomycetidae</taxon>
        <taxon>Mycosphaerellales</taxon>
        <taxon>Teratosphaeriaceae</taxon>
        <taxon>Baudoinia</taxon>
    </lineage>
</organism>
<dbReference type="InterPro" id="IPR008271">
    <property type="entry name" value="Ser/Thr_kinase_AS"/>
</dbReference>
<dbReference type="HOGENOM" id="CLU_000288_59_8_1"/>
<keyword evidence="6 9" id="KW-0067">ATP-binding</keyword>
<evidence type="ECO:0000256" key="9">
    <source>
        <dbReference type="PROSITE-ProRule" id="PRU10141"/>
    </source>
</evidence>
<comment type="catalytic activity">
    <reaction evidence="7">
        <text>L-threonyl-[protein] + ATP = O-phospho-L-threonyl-[protein] + ADP + H(+)</text>
        <dbReference type="Rhea" id="RHEA:46608"/>
        <dbReference type="Rhea" id="RHEA-COMP:11060"/>
        <dbReference type="Rhea" id="RHEA-COMP:11605"/>
        <dbReference type="ChEBI" id="CHEBI:15378"/>
        <dbReference type="ChEBI" id="CHEBI:30013"/>
        <dbReference type="ChEBI" id="CHEBI:30616"/>
        <dbReference type="ChEBI" id="CHEBI:61977"/>
        <dbReference type="ChEBI" id="CHEBI:456216"/>
        <dbReference type="EC" id="2.7.11.1"/>
    </reaction>
</comment>
<dbReference type="GO" id="GO:0000122">
    <property type="term" value="P:negative regulation of transcription by RNA polymerase II"/>
    <property type="evidence" value="ECO:0007669"/>
    <property type="project" value="EnsemblFungi"/>
</dbReference>
<dbReference type="PROSITE" id="PS50011">
    <property type="entry name" value="PROTEIN_KINASE_DOM"/>
    <property type="match status" value="1"/>
</dbReference>
<gene>
    <name evidence="11" type="ORF">BAUCODRAFT_436646</name>
</gene>
<dbReference type="OrthoDB" id="539158at2759"/>
<dbReference type="GO" id="GO:0035861">
    <property type="term" value="C:site of double-strand break"/>
    <property type="evidence" value="ECO:0007669"/>
    <property type="project" value="EnsemblFungi"/>
</dbReference>
<proteinExistence type="predicted"/>
<evidence type="ECO:0000313" key="12">
    <source>
        <dbReference type="Proteomes" id="UP000011761"/>
    </source>
</evidence>
<protein>
    <recommendedName>
        <fullName evidence="1">non-specific serine/threonine protein kinase</fullName>
        <ecNumber evidence="1">2.7.11.1</ecNumber>
    </recommendedName>
</protein>
<evidence type="ECO:0000256" key="2">
    <source>
        <dbReference type="ARBA" id="ARBA00022527"/>
    </source>
</evidence>
<dbReference type="PROSITE" id="PS00108">
    <property type="entry name" value="PROTEIN_KINASE_ST"/>
    <property type="match status" value="1"/>
</dbReference>
<dbReference type="Proteomes" id="UP000011761">
    <property type="component" value="Unassembled WGS sequence"/>
</dbReference>
<dbReference type="InterPro" id="IPR000719">
    <property type="entry name" value="Prot_kinase_dom"/>
</dbReference>
<dbReference type="PANTHER" id="PTHR43895">
    <property type="entry name" value="CALCIUM/CALMODULIN-DEPENDENT PROTEIN KINASE KINASE-RELATED"/>
    <property type="match status" value="1"/>
</dbReference>
<dbReference type="EMBL" id="KB445554">
    <property type="protein sequence ID" value="EMC97059.1"/>
    <property type="molecule type" value="Genomic_DNA"/>
</dbReference>
<dbReference type="Gene3D" id="1.10.510.10">
    <property type="entry name" value="Transferase(Phosphotransferase) domain 1"/>
    <property type="match status" value="1"/>
</dbReference>
<dbReference type="FunFam" id="1.10.510.10:FF:000571">
    <property type="entry name" value="Maternal embryonic leucine zipper kinase"/>
    <property type="match status" value="1"/>
</dbReference>
<dbReference type="eggNOG" id="KOG0590">
    <property type="taxonomic scope" value="Eukaryota"/>
</dbReference>
<accession>M2NCY9</accession>